<gene>
    <name evidence="4" type="ORF">PCASD_00835</name>
    <name evidence="3" type="ORF">PCASD_12754</name>
</gene>
<reference evidence="4 5" key="1">
    <citation type="submission" date="2017-11" db="EMBL/GenBank/DDBJ databases">
        <title>De novo assembly and phasing of dikaryotic genomes from two isolates of Puccinia coronata f. sp. avenae, the causal agent of oat crown rust.</title>
        <authorList>
            <person name="Miller M.E."/>
            <person name="Zhang Y."/>
            <person name="Omidvar V."/>
            <person name="Sperschneider J."/>
            <person name="Schwessinger B."/>
            <person name="Raley C."/>
            <person name="Palmer J.M."/>
            <person name="Garnica D."/>
            <person name="Upadhyaya N."/>
            <person name="Rathjen J."/>
            <person name="Taylor J.M."/>
            <person name="Park R.F."/>
            <person name="Dodds P.N."/>
            <person name="Hirsch C.D."/>
            <person name="Kianian S.F."/>
            <person name="Figueroa M."/>
        </authorList>
    </citation>
    <scope>NUCLEOTIDE SEQUENCE [LARGE SCALE GENOMIC DNA]</scope>
    <source>
        <strain evidence="4">12SD80</strain>
    </source>
</reference>
<feature type="compositionally biased region" description="Low complexity" evidence="1">
    <location>
        <begin position="400"/>
        <end position="410"/>
    </location>
</feature>
<feature type="region of interest" description="Disordered" evidence="1">
    <location>
        <begin position="1"/>
        <end position="30"/>
    </location>
</feature>
<dbReference type="InterPro" id="IPR026711">
    <property type="entry name" value="Msl-1"/>
</dbReference>
<feature type="compositionally biased region" description="Basic residues" evidence="1">
    <location>
        <begin position="241"/>
        <end position="256"/>
    </location>
</feature>
<feature type="compositionally biased region" description="Basic and acidic residues" evidence="1">
    <location>
        <begin position="269"/>
        <end position="280"/>
    </location>
</feature>
<evidence type="ECO:0000259" key="2">
    <source>
        <dbReference type="PROSITE" id="PS50006"/>
    </source>
</evidence>
<evidence type="ECO:0000256" key="1">
    <source>
        <dbReference type="SAM" id="MobiDB-lite"/>
    </source>
</evidence>
<proteinExistence type="predicted"/>
<dbReference type="PANTHER" id="PTHR21656:SF2">
    <property type="entry name" value="MALE-SPECIFIC LETHAL 1 HOMOLOG"/>
    <property type="match status" value="1"/>
</dbReference>
<feature type="compositionally biased region" description="Low complexity" evidence="1">
    <location>
        <begin position="18"/>
        <end position="28"/>
    </location>
</feature>
<comment type="caution">
    <text evidence="4">The sequence shown here is derived from an EMBL/GenBank/DDBJ whole genome shotgun (WGS) entry which is preliminary data.</text>
</comment>
<sequence length="587" mass="64212">MLTSLDRRDHSASTLTASNSNSNSNSNSQILKLAHPSSPATQLLSPSTLHLHSSPHYPIHALPPSKLLASTTPTTSTIHASKQQSSSKRNPPIRIPIEPGHCLVFGRKPDLSLLSSEITPKSKMLPITLPKSFTHASRTHCLCTLIAPPLGGLNIRIVVKGQNGLMVDGERFEEGSSAGVELERRDGEQIELGFYGGKKVECYVKIDDHLTQRVRARPNAHAQQISPNTTTATPQPEAARSTKHATGKTRGRKRKVLPTGLTNSNRDSVATDKLNHDTSSKPHPSSPTIANITPETPVSSFKLTADTFKQQQQPLEQGTTSPPTKKLCLSPIPSPPYDPQIHNLPPGDRVRSVIQSMGLDLLGLIASAVVFSSRATVSTTEVIRAVLETQPSLAEAVLSLLPTPTSSRSSPRPPPRADEDFEIGPKKERECLSAPLPSLYLAPDDPTTDTKPFATDLKPSPSPHHHHPHPHHYGSEGGAVGSPVLDFQPSDVKTDRVVNACRPVMLETLRTHWRRDGHGMFGCVTNEGLKDASGEPLEALWYYQPQHDSDHERRLNLQPYVRHVRHTQTTSKQYFFKKVRGSGRRKS</sequence>
<dbReference type="AlphaFoldDB" id="A0A2N5VPM1"/>
<feature type="region of interest" description="Disordered" evidence="1">
    <location>
        <begin position="437"/>
        <end position="482"/>
    </location>
</feature>
<evidence type="ECO:0000313" key="5">
    <source>
        <dbReference type="Proteomes" id="UP000235392"/>
    </source>
</evidence>
<feature type="compositionally biased region" description="Polar residues" evidence="1">
    <location>
        <begin position="68"/>
        <end position="89"/>
    </location>
</feature>
<feature type="compositionally biased region" description="Basic and acidic residues" evidence="1">
    <location>
        <begin position="1"/>
        <end position="11"/>
    </location>
</feature>
<dbReference type="Proteomes" id="UP000235392">
    <property type="component" value="Unassembled WGS sequence"/>
</dbReference>
<dbReference type="EMBL" id="PGCI01000633">
    <property type="protein sequence ID" value="PLW23457.1"/>
    <property type="molecule type" value="Genomic_DNA"/>
</dbReference>
<feature type="region of interest" description="Disordered" evidence="1">
    <location>
        <begin position="217"/>
        <end position="294"/>
    </location>
</feature>
<feature type="region of interest" description="Disordered" evidence="1">
    <location>
        <begin position="400"/>
        <end position="424"/>
    </location>
</feature>
<organism evidence="4 5">
    <name type="scientific">Puccinia coronata f. sp. avenae</name>
    <dbReference type="NCBI Taxonomy" id="200324"/>
    <lineage>
        <taxon>Eukaryota</taxon>
        <taxon>Fungi</taxon>
        <taxon>Dikarya</taxon>
        <taxon>Basidiomycota</taxon>
        <taxon>Pucciniomycotina</taxon>
        <taxon>Pucciniomycetes</taxon>
        <taxon>Pucciniales</taxon>
        <taxon>Pucciniaceae</taxon>
        <taxon>Puccinia</taxon>
    </lineage>
</organism>
<dbReference type="EMBL" id="PGCI01000003">
    <property type="protein sequence ID" value="PLW51916.1"/>
    <property type="molecule type" value="Genomic_DNA"/>
</dbReference>
<dbReference type="InterPro" id="IPR000253">
    <property type="entry name" value="FHA_dom"/>
</dbReference>
<protein>
    <recommendedName>
        <fullName evidence="2">FHA domain-containing protein</fullName>
    </recommendedName>
</protein>
<feature type="compositionally biased region" description="Polar residues" evidence="1">
    <location>
        <begin position="281"/>
        <end position="294"/>
    </location>
</feature>
<feature type="compositionally biased region" description="Polar residues" evidence="1">
    <location>
        <begin position="221"/>
        <end position="234"/>
    </location>
</feature>
<feature type="compositionally biased region" description="Basic and acidic residues" evidence="1">
    <location>
        <begin position="415"/>
        <end position="424"/>
    </location>
</feature>
<name>A0A2N5VPM1_9BASI</name>
<feature type="domain" description="FHA" evidence="2">
    <location>
        <begin position="103"/>
        <end position="172"/>
    </location>
</feature>
<evidence type="ECO:0000313" key="3">
    <source>
        <dbReference type="EMBL" id="PLW23457.1"/>
    </source>
</evidence>
<dbReference type="PROSITE" id="PS50006">
    <property type="entry name" value="FHA_DOMAIN"/>
    <property type="match status" value="1"/>
</dbReference>
<feature type="region of interest" description="Disordered" evidence="1">
    <location>
        <begin position="62"/>
        <end position="94"/>
    </location>
</feature>
<feature type="compositionally biased region" description="Basic residues" evidence="1">
    <location>
        <begin position="463"/>
        <end position="472"/>
    </location>
</feature>
<accession>A0A2N5VPM1</accession>
<dbReference type="PANTHER" id="PTHR21656">
    <property type="entry name" value="MALE-SPECIFIC LETHAL-1 PROTEIN"/>
    <property type="match status" value="1"/>
</dbReference>
<evidence type="ECO:0000313" key="4">
    <source>
        <dbReference type="EMBL" id="PLW51916.1"/>
    </source>
</evidence>